<dbReference type="PANTHER" id="PTHR31780">
    <property type="entry name" value="STRESS RESPONSE PROTEIN NST1-RELATED"/>
    <property type="match status" value="1"/>
</dbReference>
<proteinExistence type="predicted"/>
<organism evidence="2 3">
    <name type="scientific">Cuscuta epithymum</name>
    <dbReference type="NCBI Taxonomy" id="186058"/>
    <lineage>
        <taxon>Eukaryota</taxon>
        <taxon>Viridiplantae</taxon>
        <taxon>Streptophyta</taxon>
        <taxon>Embryophyta</taxon>
        <taxon>Tracheophyta</taxon>
        <taxon>Spermatophyta</taxon>
        <taxon>Magnoliopsida</taxon>
        <taxon>eudicotyledons</taxon>
        <taxon>Gunneridae</taxon>
        <taxon>Pentapetalae</taxon>
        <taxon>asterids</taxon>
        <taxon>lamiids</taxon>
        <taxon>Solanales</taxon>
        <taxon>Convolvulaceae</taxon>
        <taxon>Cuscuteae</taxon>
        <taxon>Cuscuta</taxon>
        <taxon>Cuscuta subgen. Cuscuta</taxon>
    </lineage>
</organism>
<dbReference type="Proteomes" id="UP001152523">
    <property type="component" value="Unassembled WGS sequence"/>
</dbReference>
<dbReference type="EMBL" id="CAMAPF010001079">
    <property type="protein sequence ID" value="CAH9145521.1"/>
    <property type="molecule type" value="Genomic_DNA"/>
</dbReference>
<evidence type="ECO:0000313" key="2">
    <source>
        <dbReference type="EMBL" id="CAH9145521.1"/>
    </source>
</evidence>
<gene>
    <name evidence="2" type="ORF">CEPIT_LOCUS42281</name>
</gene>
<sequence>MSLMFEGKKCEGAVMSMSSKSWCTPFVNQQSQLEEAMKPVKFEMQDSCSTSGSHISSSTIEPALPSSSSIMMANDKSSFLLTTSPINSLLAGEKIQFGAVTSPTILPVSTHVVSHGIGLIGAPGSKRPSDVQISHNLSATKNDCSLFDKLPNDCSVSLQDSEAEAEAAASAAAVAAITNDEGGENGLGSVTASEAKKIFEGGRQLGSQSRVEEPLSVSLPADLSVENHPISLWPRVSDLQNPSGQMLSHFPGGPPPSHIPIYEMNPVLGGPIFSFGPHEESTVSPTQPQKSTGTGSGPLSAWQQCHSSMDSFYGPPSGFTGPLYSPTGRIPGVQGPPPHMVVYNHFAPFGQFRQVGLSFMGTTYIASSGKQHNPNSTMVGDE</sequence>
<reference evidence="2" key="1">
    <citation type="submission" date="2022-07" db="EMBL/GenBank/DDBJ databases">
        <authorList>
            <person name="Macas J."/>
            <person name="Novak P."/>
            <person name="Neumann P."/>
        </authorList>
    </citation>
    <scope>NUCLEOTIDE SEQUENCE</scope>
</reference>
<accession>A0AAV0GE43</accession>
<feature type="region of interest" description="Disordered" evidence="1">
    <location>
        <begin position="276"/>
        <end position="300"/>
    </location>
</feature>
<evidence type="ECO:0000256" key="1">
    <source>
        <dbReference type="SAM" id="MobiDB-lite"/>
    </source>
</evidence>
<keyword evidence="3" id="KW-1185">Reference proteome</keyword>
<name>A0AAV0GE43_9ASTE</name>
<dbReference type="AlphaFoldDB" id="A0AAV0GE43"/>
<dbReference type="InterPro" id="IPR051195">
    <property type="entry name" value="Fungal_stress_NST1"/>
</dbReference>
<evidence type="ECO:0000313" key="3">
    <source>
        <dbReference type="Proteomes" id="UP001152523"/>
    </source>
</evidence>
<comment type="caution">
    <text evidence="2">The sequence shown here is derived from an EMBL/GenBank/DDBJ whole genome shotgun (WGS) entry which is preliminary data.</text>
</comment>
<feature type="compositionally biased region" description="Polar residues" evidence="1">
    <location>
        <begin position="282"/>
        <end position="293"/>
    </location>
</feature>
<dbReference type="PANTHER" id="PTHR31780:SF10">
    <property type="entry name" value="LD36051P"/>
    <property type="match status" value="1"/>
</dbReference>
<protein>
    <submittedName>
        <fullName evidence="2">Uncharacterized protein</fullName>
    </submittedName>
</protein>